<feature type="compositionally biased region" description="Basic and acidic residues" evidence="1">
    <location>
        <begin position="1218"/>
        <end position="1229"/>
    </location>
</feature>
<evidence type="ECO:0000313" key="4">
    <source>
        <dbReference type="Proteomes" id="UP000738349"/>
    </source>
</evidence>
<feature type="region of interest" description="Disordered" evidence="1">
    <location>
        <begin position="398"/>
        <end position="581"/>
    </location>
</feature>
<keyword evidence="4" id="KW-1185">Reference proteome</keyword>
<feature type="compositionally biased region" description="Polar residues" evidence="1">
    <location>
        <begin position="398"/>
        <end position="417"/>
    </location>
</feature>
<comment type="caution">
    <text evidence="3">The sequence shown here is derived from an EMBL/GenBank/DDBJ whole genome shotgun (WGS) entry which is preliminary data.</text>
</comment>
<feature type="compositionally biased region" description="Low complexity" evidence="1">
    <location>
        <begin position="520"/>
        <end position="536"/>
    </location>
</feature>
<feature type="compositionally biased region" description="Basic and acidic residues" evidence="1">
    <location>
        <begin position="483"/>
        <end position="497"/>
    </location>
</feature>
<evidence type="ECO:0000256" key="2">
    <source>
        <dbReference type="SAM" id="Phobius"/>
    </source>
</evidence>
<accession>A0A9P9IYP8</accession>
<feature type="compositionally biased region" description="Acidic residues" evidence="1">
    <location>
        <begin position="510"/>
        <end position="519"/>
    </location>
</feature>
<keyword evidence="2" id="KW-1133">Transmembrane helix</keyword>
<feature type="transmembrane region" description="Helical" evidence="2">
    <location>
        <begin position="1135"/>
        <end position="1153"/>
    </location>
</feature>
<dbReference type="Proteomes" id="UP000738349">
    <property type="component" value="Unassembled WGS sequence"/>
</dbReference>
<evidence type="ECO:0008006" key="5">
    <source>
        <dbReference type="Google" id="ProtNLM"/>
    </source>
</evidence>
<feature type="region of interest" description="Disordered" evidence="1">
    <location>
        <begin position="1216"/>
        <end position="1251"/>
    </location>
</feature>
<dbReference type="Pfam" id="PF11915">
    <property type="entry name" value="DUF3433"/>
    <property type="match status" value="2"/>
</dbReference>
<feature type="compositionally biased region" description="Basic and acidic residues" evidence="1">
    <location>
        <begin position="73"/>
        <end position="107"/>
    </location>
</feature>
<feature type="compositionally biased region" description="Acidic residues" evidence="1">
    <location>
        <begin position="539"/>
        <end position="548"/>
    </location>
</feature>
<feature type="region of interest" description="Disordered" evidence="1">
    <location>
        <begin position="1"/>
        <end position="116"/>
    </location>
</feature>
<evidence type="ECO:0000313" key="3">
    <source>
        <dbReference type="EMBL" id="KAH7140703.1"/>
    </source>
</evidence>
<dbReference type="InterPro" id="IPR021840">
    <property type="entry name" value="DUF3433"/>
</dbReference>
<feature type="compositionally biased region" description="Acidic residues" evidence="1">
    <location>
        <begin position="559"/>
        <end position="568"/>
    </location>
</feature>
<dbReference type="OrthoDB" id="5428901at2759"/>
<dbReference type="PANTHER" id="PTHR37544:SF3">
    <property type="entry name" value="SPRAY"/>
    <property type="match status" value="1"/>
</dbReference>
<dbReference type="EMBL" id="JAGMUV010000011">
    <property type="protein sequence ID" value="KAH7140703.1"/>
    <property type="molecule type" value="Genomic_DNA"/>
</dbReference>
<feature type="transmembrane region" description="Helical" evidence="2">
    <location>
        <begin position="867"/>
        <end position="886"/>
    </location>
</feature>
<protein>
    <recommendedName>
        <fullName evidence="5">Zonadhesin</fullName>
    </recommendedName>
</protein>
<proteinExistence type="predicted"/>
<feature type="transmembrane region" description="Helical" evidence="2">
    <location>
        <begin position="124"/>
        <end position="146"/>
    </location>
</feature>
<dbReference type="AlphaFoldDB" id="A0A9P9IYP8"/>
<feature type="transmembrane region" description="Helical" evidence="2">
    <location>
        <begin position="1033"/>
        <end position="1059"/>
    </location>
</feature>
<keyword evidence="2" id="KW-0472">Membrane</keyword>
<sequence>MYSNQQGIDAATYEYDPQHQPSSPQDRSRNQGHQRVPSPEDHPWDANTPYDPPSTADRQWADTQAEPLSPQSRHGEYRPHPTRDPHWGHAEYHPQSTEEERQWDDGITKQPIPRKRPDYRPTPLRWYFLVGLIACIMAILGLVVYARQKMPKSDTDVKFTDRRWLSDLDGSQLGVRQIDNQERDIEVRRIQRRDVEEQDIQERDIEERAKGGVSVIVSTFTNIITYSASTIKFTTMVPSTIFTTEVIEPSPVVHGGSTSTTWVMVTQTSTIVSYVMNTQTGGVQESVIIGQSTSYSMIDYTGTAGTPVASSVPYTFDYTSTIALTLPGEPQSSDYTRETTIVASSPSVIVGDGTTAYASGGGTTKTQAVGTTNVESVGTTTKAATTFIEIGRVTITSAYTLPPGSKQTDPPSDKSNPNNDDDDDNDSNNNDSNNNNDSDNNDSNNNNSDDTDDDHNNNNNDSNNNDDHNNSDNNSNDDDDDNNSDHNNSDNDSHNSDNDNDNDNNNNNDNSDDDNDNSDNNDSNDNNDDNNSNNNHSSDDDDDNDDDNSNNNSHNNSNNDDDDGDDGDSQNPPEPTTRPSAKVIEVVSVEADKTINKVEKVDPVTMVSEIPGGETVIVVSRPPETIVTEVGGYTTTMDVTLWGSDGLPTVTQVTSSYSGWLETIVNSVEPTTFVSTKSGFMTTITSTGTESTTIASVKKGTTKSYSKTSTMMVTYTPTRATTSAEPEETGPIVIYTEKVYDLDEGGYFLGKFLPPFLSVMLSIPARIIDLNAQLYQPFYALNRPNGALGPDTMTLHFSGWTGFLKPFTTLADGHPVTFLSMLIVWCTALMTPVATEAIGVKLHGSCTSIDPTGCAAALGVTQAPTHVLIALLAFTIVLLCLLLYFLRNWETGLYSNPWSVAGIASLAINREIRPQKGTEKKIAKEMAEKRYGFGYFENSHGQTEYGIVLYDDAGQNLQGRDDLGTMAEVSSVDSLNVTRTKRRGNPFMALGIVWRLCFLLFLVGLMVLIIYYGATFKKQNDFQGFMTGQTFGIRFMFAVLGVIISFGWTAFFISVAMIVPYQVMSCSPQSASNSILLTRPTNPFSGIWSAFKHGQPYPAVVALMTILSEFMPILLANVPWTLTQTAMTHYVCLRMSVVIMGLMSLTLGVSFFIRWPHMPVDPRSISGAMYYVSESGMLSQFSGMASLNNEQRQQRVREIGGRYWFGEILTRAGATRPAVDRDDGTHESYRSSPEPQPMRETVDTAYHGYQG</sequence>
<keyword evidence="2" id="KW-0812">Transmembrane</keyword>
<reference evidence="3" key="1">
    <citation type="journal article" date="2021" name="Nat. Commun.">
        <title>Genetic determinants of endophytism in the Arabidopsis root mycobiome.</title>
        <authorList>
            <person name="Mesny F."/>
            <person name="Miyauchi S."/>
            <person name="Thiergart T."/>
            <person name="Pickel B."/>
            <person name="Atanasova L."/>
            <person name="Karlsson M."/>
            <person name="Huettel B."/>
            <person name="Barry K.W."/>
            <person name="Haridas S."/>
            <person name="Chen C."/>
            <person name="Bauer D."/>
            <person name="Andreopoulos W."/>
            <person name="Pangilinan J."/>
            <person name="LaButti K."/>
            <person name="Riley R."/>
            <person name="Lipzen A."/>
            <person name="Clum A."/>
            <person name="Drula E."/>
            <person name="Henrissat B."/>
            <person name="Kohler A."/>
            <person name="Grigoriev I.V."/>
            <person name="Martin F.M."/>
            <person name="Hacquard S."/>
        </authorList>
    </citation>
    <scope>NUCLEOTIDE SEQUENCE</scope>
    <source>
        <strain evidence="3">MPI-CAGE-AT-0147</strain>
    </source>
</reference>
<evidence type="ECO:0000256" key="1">
    <source>
        <dbReference type="SAM" id="MobiDB-lite"/>
    </source>
</evidence>
<feature type="compositionally biased region" description="Low complexity" evidence="1">
    <location>
        <begin position="549"/>
        <end position="558"/>
    </location>
</feature>
<dbReference type="PANTHER" id="PTHR37544">
    <property type="entry name" value="SPRAY-RELATED"/>
    <property type="match status" value="1"/>
</dbReference>
<feature type="transmembrane region" description="Helical" evidence="2">
    <location>
        <begin position="1097"/>
        <end position="1115"/>
    </location>
</feature>
<gene>
    <name evidence="3" type="ORF">EDB81DRAFT_723866</name>
</gene>
<feature type="transmembrane region" description="Helical" evidence="2">
    <location>
        <begin position="987"/>
        <end position="1013"/>
    </location>
</feature>
<name>A0A9P9IYP8_9HYPO</name>
<feature type="compositionally biased region" description="Low complexity" evidence="1">
    <location>
        <begin position="427"/>
        <end position="448"/>
    </location>
</feature>
<organism evidence="3 4">
    <name type="scientific">Dactylonectria macrodidyma</name>
    <dbReference type="NCBI Taxonomy" id="307937"/>
    <lineage>
        <taxon>Eukaryota</taxon>
        <taxon>Fungi</taxon>
        <taxon>Dikarya</taxon>
        <taxon>Ascomycota</taxon>
        <taxon>Pezizomycotina</taxon>
        <taxon>Sordariomycetes</taxon>
        <taxon>Hypocreomycetidae</taxon>
        <taxon>Hypocreales</taxon>
        <taxon>Nectriaceae</taxon>
        <taxon>Dactylonectria</taxon>
    </lineage>
</organism>